<reference evidence="4 5" key="1">
    <citation type="submission" date="2016-04" db="EMBL/GenBank/DDBJ databases">
        <authorList>
            <person name="Evans L.H."/>
            <person name="Alamgir A."/>
            <person name="Owens N."/>
            <person name="Weber N.D."/>
            <person name="Virtaneva K."/>
            <person name="Barbian K."/>
            <person name="Babar A."/>
            <person name="Rosenke K."/>
        </authorList>
    </citation>
    <scope>NUCLEOTIDE SEQUENCE [LARGE SCALE GENOMIC DNA]</scope>
    <source>
        <strain evidence="4 5">LMa1</strain>
    </source>
</reference>
<evidence type="ECO:0000259" key="3">
    <source>
        <dbReference type="Pfam" id="PF07833"/>
    </source>
</evidence>
<dbReference type="Gene3D" id="2.130.10.10">
    <property type="entry name" value="YVTN repeat-like/Quinoprotein amine dehydrogenase"/>
    <property type="match status" value="2"/>
</dbReference>
<feature type="domain" description="Copper amine oxidase-like N-terminal" evidence="3">
    <location>
        <begin position="413"/>
        <end position="523"/>
    </location>
</feature>
<dbReference type="Pfam" id="PF07833">
    <property type="entry name" value="Cu_amine_oxidN1"/>
    <property type="match status" value="1"/>
</dbReference>
<dbReference type="EMBL" id="LYVF01000099">
    <property type="protein sequence ID" value="OAT83675.1"/>
    <property type="molecule type" value="Genomic_DNA"/>
</dbReference>
<dbReference type="Proteomes" id="UP000078532">
    <property type="component" value="Unassembled WGS sequence"/>
</dbReference>
<keyword evidence="5" id="KW-1185">Reference proteome</keyword>
<evidence type="ECO:0000256" key="1">
    <source>
        <dbReference type="SAM" id="MobiDB-lite"/>
    </source>
</evidence>
<feature type="region of interest" description="Disordered" evidence="1">
    <location>
        <begin position="356"/>
        <end position="400"/>
    </location>
</feature>
<comment type="caution">
    <text evidence="4">The sequence shown here is derived from an EMBL/GenBank/DDBJ whole genome shotgun (WGS) entry which is preliminary data.</text>
</comment>
<dbReference type="Gene3D" id="3.30.457.10">
    <property type="entry name" value="Copper amine oxidase-like, N-terminal domain"/>
    <property type="match status" value="2"/>
</dbReference>
<evidence type="ECO:0000313" key="4">
    <source>
        <dbReference type="EMBL" id="OAT83675.1"/>
    </source>
</evidence>
<dbReference type="STRING" id="1838280.A6M21_07510"/>
<dbReference type="AlphaFoldDB" id="A0A1B7LG15"/>
<dbReference type="RefSeq" id="WP_066667314.1">
    <property type="nucleotide sequence ID" value="NZ_LYVF01000099.1"/>
</dbReference>
<dbReference type="InterPro" id="IPR012854">
    <property type="entry name" value="Cu_amine_oxidase-like_N"/>
</dbReference>
<protein>
    <recommendedName>
        <fullName evidence="3">Copper amine oxidase-like N-terminal domain-containing protein</fullName>
    </recommendedName>
</protein>
<feature type="signal peptide" evidence="2">
    <location>
        <begin position="1"/>
        <end position="24"/>
    </location>
</feature>
<organism evidence="4 5">
    <name type="scientific">Desulfotomaculum copahuensis</name>
    <dbReference type="NCBI Taxonomy" id="1838280"/>
    <lineage>
        <taxon>Bacteria</taxon>
        <taxon>Bacillati</taxon>
        <taxon>Bacillota</taxon>
        <taxon>Clostridia</taxon>
        <taxon>Eubacteriales</taxon>
        <taxon>Desulfotomaculaceae</taxon>
        <taxon>Desulfotomaculum</taxon>
    </lineage>
</organism>
<dbReference type="SUPFAM" id="SSF55383">
    <property type="entry name" value="Copper amine oxidase, domain N"/>
    <property type="match status" value="2"/>
</dbReference>
<sequence>MLKKLVATALTGLLLSAAPLPALAGQQWTQLNPPIPISIGTVPPPTYVALSPGFQQDKTVYMATGGALYESKDGGNSWTEPSAASGAVSVQQNYSLVYGSGSTIKQPTARMFVSPLVPDLAAISTTAGLYATNISSNPLQFTNITPQVQSSLPGTPKYPPGFAFGPDGTMYAAAGPEIFYGNPSITDYDPTAWKELYYAGSYVYNIKLSPNFATDKTMLIQTQDGVYISANGGSSFTKADLPLADGYYDIAFSSQDGTIAVVVPSKGVYLSADKGKTWKNIYAHRGATSVAIGNTGMYVGTDYSSGSQKGIYASWDKGNAWQNIGLENNKIAGLYLYQGSPDELYAVTDSGLEWTSVNAPQPAGQQVAAGQGNMQGSQQNNQSVSNTDQGNQPPAPAASSQDIKFVIGQKSYTVNGQVYSMDAAPFTDQGRTYVPVRYLAESLGVPDNAITWDSDTNTATLTMNGVTVKLVIGSTTYYVNGQANTMDVAPVEKDGRICLPARYVAEAFGYHVGWDAGIQTVSVTK</sequence>
<dbReference type="InterPro" id="IPR036582">
    <property type="entry name" value="Mao_N_sf"/>
</dbReference>
<proteinExistence type="predicted"/>
<keyword evidence="2" id="KW-0732">Signal</keyword>
<feature type="chain" id="PRO_5008596938" description="Copper amine oxidase-like N-terminal domain-containing protein" evidence="2">
    <location>
        <begin position="25"/>
        <end position="525"/>
    </location>
</feature>
<dbReference type="OrthoDB" id="9816096at2"/>
<feature type="compositionally biased region" description="Low complexity" evidence="1">
    <location>
        <begin position="357"/>
        <end position="386"/>
    </location>
</feature>
<accession>A0A1B7LG15</accession>
<feature type="compositionally biased region" description="Polar residues" evidence="1">
    <location>
        <begin position="387"/>
        <end position="400"/>
    </location>
</feature>
<dbReference type="SUPFAM" id="SSF110296">
    <property type="entry name" value="Oligoxyloglucan reducing end-specific cellobiohydrolase"/>
    <property type="match status" value="1"/>
</dbReference>
<dbReference type="InterPro" id="IPR015943">
    <property type="entry name" value="WD40/YVTN_repeat-like_dom_sf"/>
</dbReference>
<evidence type="ECO:0000313" key="5">
    <source>
        <dbReference type="Proteomes" id="UP000078532"/>
    </source>
</evidence>
<gene>
    <name evidence="4" type="ORF">A6M21_07510</name>
</gene>
<evidence type="ECO:0000256" key="2">
    <source>
        <dbReference type="SAM" id="SignalP"/>
    </source>
</evidence>
<name>A0A1B7LG15_9FIRM</name>